<accession>A0A1H1G8A2</accession>
<dbReference type="InterPro" id="IPR012675">
    <property type="entry name" value="Beta-grasp_dom_sf"/>
</dbReference>
<protein>
    <submittedName>
        <fullName evidence="1">Sulfur carrier protein</fullName>
    </submittedName>
</protein>
<keyword evidence="2" id="KW-1185">Reference proteome</keyword>
<evidence type="ECO:0000313" key="2">
    <source>
        <dbReference type="Proteomes" id="UP000217103"/>
    </source>
</evidence>
<dbReference type="RefSeq" id="WP_093260021.1">
    <property type="nucleotide sequence ID" value="NZ_FNKK01000002.1"/>
</dbReference>
<dbReference type="Pfam" id="PF02597">
    <property type="entry name" value="ThiS"/>
    <property type="match status" value="1"/>
</dbReference>
<dbReference type="Proteomes" id="UP000217103">
    <property type="component" value="Unassembled WGS sequence"/>
</dbReference>
<dbReference type="NCBIfam" id="TIGR01683">
    <property type="entry name" value="thiS"/>
    <property type="match status" value="1"/>
</dbReference>
<proteinExistence type="predicted"/>
<dbReference type="OrthoDB" id="163636at2"/>
<dbReference type="EMBL" id="FNKK01000002">
    <property type="protein sequence ID" value="SDR09305.1"/>
    <property type="molecule type" value="Genomic_DNA"/>
</dbReference>
<reference evidence="1 2" key="1">
    <citation type="submission" date="2016-10" db="EMBL/GenBank/DDBJ databases">
        <authorList>
            <person name="de Groot N.N."/>
        </authorList>
    </citation>
    <scope>NUCLEOTIDE SEQUENCE [LARGE SCALE GENOMIC DNA]</scope>
    <source>
        <strain evidence="1 2">DSM 43794</strain>
    </source>
</reference>
<dbReference type="InterPro" id="IPR016155">
    <property type="entry name" value="Mopterin_synth/thiamin_S_b"/>
</dbReference>
<dbReference type="PANTHER" id="PTHR34472:SF1">
    <property type="entry name" value="SULFUR CARRIER PROTEIN THIS"/>
    <property type="match status" value="1"/>
</dbReference>
<dbReference type="InterPro" id="IPR010035">
    <property type="entry name" value="Thi_S"/>
</dbReference>
<dbReference type="Gene3D" id="3.10.20.30">
    <property type="match status" value="1"/>
</dbReference>
<dbReference type="CDD" id="cd00565">
    <property type="entry name" value="Ubl_ThiS"/>
    <property type="match status" value="1"/>
</dbReference>
<dbReference type="AlphaFoldDB" id="A0A1H1G8A2"/>
<dbReference type="PANTHER" id="PTHR34472">
    <property type="entry name" value="SULFUR CARRIER PROTEIN THIS"/>
    <property type="match status" value="1"/>
</dbReference>
<name>A0A1H1G8A2_9ACTN</name>
<dbReference type="InterPro" id="IPR003749">
    <property type="entry name" value="ThiS/MoaD-like"/>
</dbReference>
<dbReference type="SUPFAM" id="SSF54285">
    <property type="entry name" value="MoaD/ThiS"/>
    <property type="match status" value="1"/>
</dbReference>
<organism evidence="1 2">
    <name type="scientific">Thermostaphylospora chromogena</name>
    <dbReference type="NCBI Taxonomy" id="35622"/>
    <lineage>
        <taxon>Bacteria</taxon>
        <taxon>Bacillati</taxon>
        <taxon>Actinomycetota</taxon>
        <taxon>Actinomycetes</taxon>
        <taxon>Streptosporangiales</taxon>
        <taxon>Thermomonosporaceae</taxon>
        <taxon>Thermostaphylospora</taxon>
    </lineage>
</organism>
<sequence length="66" mass="6973">MKVLINGTPYELPDDATVAHAVRTLTQATTGIAVAVNEEVVARTSWTSTPLAEHDRVEVLTAVQGG</sequence>
<evidence type="ECO:0000313" key="1">
    <source>
        <dbReference type="EMBL" id="SDR09305.1"/>
    </source>
</evidence>
<dbReference type="STRING" id="35622.SAMN04489764_3426"/>
<gene>
    <name evidence="1" type="ORF">SAMN04489764_3426</name>
</gene>